<evidence type="ECO:0000313" key="2">
    <source>
        <dbReference type="Proteomes" id="UP001314170"/>
    </source>
</evidence>
<evidence type="ECO:0000313" key="1">
    <source>
        <dbReference type="EMBL" id="CAK7355769.1"/>
    </source>
</evidence>
<accession>A0AAV1ST75</accession>
<comment type="caution">
    <text evidence="1">The sequence shown here is derived from an EMBL/GenBank/DDBJ whole genome shotgun (WGS) entry which is preliminary data.</text>
</comment>
<sequence>MTGFKGAGFVTRGIEHVGVLGFALFGWRKRRSPVLEFRGQRMHSRVGPEVSQAWWAEVSRLR</sequence>
<name>A0AAV1ST75_9ROSI</name>
<dbReference type="Proteomes" id="UP001314170">
    <property type="component" value="Unassembled WGS sequence"/>
</dbReference>
<dbReference type="EMBL" id="CAWUPB010001197">
    <property type="protein sequence ID" value="CAK7355769.1"/>
    <property type="molecule type" value="Genomic_DNA"/>
</dbReference>
<gene>
    <name evidence="1" type="ORF">DCAF_LOCUS26030</name>
</gene>
<dbReference type="AlphaFoldDB" id="A0AAV1ST75"/>
<keyword evidence="2" id="KW-1185">Reference proteome</keyword>
<proteinExistence type="predicted"/>
<organism evidence="1 2">
    <name type="scientific">Dovyalis caffra</name>
    <dbReference type="NCBI Taxonomy" id="77055"/>
    <lineage>
        <taxon>Eukaryota</taxon>
        <taxon>Viridiplantae</taxon>
        <taxon>Streptophyta</taxon>
        <taxon>Embryophyta</taxon>
        <taxon>Tracheophyta</taxon>
        <taxon>Spermatophyta</taxon>
        <taxon>Magnoliopsida</taxon>
        <taxon>eudicotyledons</taxon>
        <taxon>Gunneridae</taxon>
        <taxon>Pentapetalae</taxon>
        <taxon>rosids</taxon>
        <taxon>fabids</taxon>
        <taxon>Malpighiales</taxon>
        <taxon>Salicaceae</taxon>
        <taxon>Flacourtieae</taxon>
        <taxon>Dovyalis</taxon>
    </lineage>
</organism>
<protein>
    <submittedName>
        <fullName evidence="1">Uncharacterized protein</fullName>
    </submittedName>
</protein>
<reference evidence="1 2" key="1">
    <citation type="submission" date="2024-01" db="EMBL/GenBank/DDBJ databases">
        <authorList>
            <person name="Waweru B."/>
        </authorList>
    </citation>
    <scope>NUCLEOTIDE SEQUENCE [LARGE SCALE GENOMIC DNA]</scope>
</reference>